<proteinExistence type="inferred from homology"/>
<comment type="subcellular location">
    <subcellularLocation>
        <location evidence="1">Cytoplasm</location>
        <location evidence="1">Cytosol</location>
    </subcellularLocation>
</comment>
<comment type="caution">
    <text evidence="3">The sequence shown here is derived from an EMBL/GenBank/DDBJ whole genome shotgun (WGS) entry which is preliminary data.</text>
</comment>
<comment type="similarity">
    <text evidence="1">Belongs to the GST superfamily.</text>
</comment>
<evidence type="ECO:0000313" key="3">
    <source>
        <dbReference type="EMBL" id="GAA0185738.1"/>
    </source>
</evidence>
<comment type="function">
    <text evidence="1">Is involved in the conjugation of reduced glutathione to a wide number of exogenous and endogenous hydrophobic electrophiles.</text>
</comment>
<protein>
    <recommendedName>
        <fullName evidence="1">Glutathione S-transferase</fullName>
        <ecNumber evidence="1">2.5.1.18</ecNumber>
    </recommendedName>
</protein>
<dbReference type="GO" id="GO:0005829">
    <property type="term" value="C:cytosol"/>
    <property type="evidence" value="ECO:0007669"/>
    <property type="project" value="UniProtKB-SubCell"/>
</dbReference>
<keyword evidence="4" id="KW-1185">Reference proteome</keyword>
<dbReference type="CDD" id="cd03185">
    <property type="entry name" value="GST_C_Tau"/>
    <property type="match status" value="1"/>
</dbReference>
<dbReference type="Proteomes" id="UP001454036">
    <property type="component" value="Unassembled WGS sequence"/>
</dbReference>
<dbReference type="InterPro" id="IPR010987">
    <property type="entry name" value="Glutathione-S-Trfase_C-like"/>
</dbReference>
<dbReference type="SUPFAM" id="SSF47616">
    <property type="entry name" value="GST C-terminal domain-like"/>
    <property type="match status" value="1"/>
</dbReference>
<keyword evidence="1" id="KW-0963">Cytoplasm</keyword>
<accession>A0AAV3RX84</accession>
<dbReference type="AlphaFoldDB" id="A0AAV3RX84"/>
<organism evidence="3 4">
    <name type="scientific">Lithospermum erythrorhizon</name>
    <name type="common">Purple gromwell</name>
    <name type="synonym">Lithospermum officinale var. erythrorhizon</name>
    <dbReference type="NCBI Taxonomy" id="34254"/>
    <lineage>
        <taxon>Eukaryota</taxon>
        <taxon>Viridiplantae</taxon>
        <taxon>Streptophyta</taxon>
        <taxon>Embryophyta</taxon>
        <taxon>Tracheophyta</taxon>
        <taxon>Spermatophyta</taxon>
        <taxon>Magnoliopsida</taxon>
        <taxon>eudicotyledons</taxon>
        <taxon>Gunneridae</taxon>
        <taxon>Pentapetalae</taxon>
        <taxon>asterids</taxon>
        <taxon>lamiids</taxon>
        <taxon>Boraginales</taxon>
        <taxon>Boraginaceae</taxon>
        <taxon>Boraginoideae</taxon>
        <taxon>Lithospermeae</taxon>
        <taxon>Lithospermum</taxon>
    </lineage>
</organism>
<name>A0AAV3RX84_LITER</name>
<evidence type="ECO:0000256" key="1">
    <source>
        <dbReference type="RuleBase" id="RU369102"/>
    </source>
</evidence>
<dbReference type="InterPro" id="IPR045073">
    <property type="entry name" value="Omega/Tau-like"/>
</dbReference>
<sequence>MPNPFFMSTPMLIGPASLMTEPQPLLEFFSSVTILSPGVPENNDDAYDAAGTCDASPTPTYGYGFATVDYGSDLLVPPPPLLPLMAIGGFLLLEDAFVKCSKRKPFFGGETIGCLDIAFGSSLPWFKVFERITNMKLLDETNTPNLVAWAERFYQDPVVKDVLPDVDKLNRFFFKKICV</sequence>
<dbReference type="GO" id="GO:0004364">
    <property type="term" value="F:glutathione transferase activity"/>
    <property type="evidence" value="ECO:0007669"/>
    <property type="project" value="UniProtKB-UniRule"/>
</dbReference>
<dbReference type="EC" id="2.5.1.18" evidence="1"/>
<dbReference type="PROSITE" id="PS50405">
    <property type="entry name" value="GST_CTER"/>
    <property type="match status" value="1"/>
</dbReference>
<keyword evidence="1" id="KW-0808">Transferase</keyword>
<dbReference type="Gene3D" id="1.20.1050.10">
    <property type="match status" value="1"/>
</dbReference>
<dbReference type="EMBL" id="BAABME010013014">
    <property type="protein sequence ID" value="GAA0185738.1"/>
    <property type="molecule type" value="Genomic_DNA"/>
</dbReference>
<dbReference type="PANTHER" id="PTHR11260">
    <property type="entry name" value="GLUTATHIONE S-TRANSFERASE, GST, SUPERFAMILY, GST DOMAIN CONTAINING"/>
    <property type="match status" value="1"/>
</dbReference>
<comment type="catalytic activity">
    <reaction evidence="1">
        <text>RX + glutathione = an S-substituted glutathione + a halide anion + H(+)</text>
        <dbReference type="Rhea" id="RHEA:16437"/>
        <dbReference type="ChEBI" id="CHEBI:15378"/>
        <dbReference type="ChEBI" id="CHEBI:16042"/>
        <dbReference type="ChEBI" id="CHEBI:17792"/>
        <dbReference type="ChEBI" id="CHEBI:57925"/>
        <dbReference type="ChEBI" id="CHEBI:90779"/>
        <dbReference type="EC" id="2.5.1.18"/>
    </reaction>
</comment>
<evidence type="ECO:0000259" key="2">
    <source>
        <dbReference type="PROSITE" id="PS50405"/>
    </source>
</evidence>
<dbReference type="GO" id="GO:0006749">
    <property type="term" value="P:glutathione metabolic process"/>
    <property type="evidence" value="ECO:0007669"/>
    <property type="project" value="InterPro"/>
</dbReference>
<gene>
    <name evidence="3" type="ORF">LIER_33026</name>
</gene>
<dbReference type="InterPro" id="IPR036282">
    <property type="entry name" value="Glutathione-S-Trfase_C_sf"/>
</dbReference>
<dbReference type="PANTHER" id="PTHR11260:SF781">
    <property type="entry name" value="GLUTATHIONE S-TRANSFERASE U19"/>
    <property type="match status" value="1"/>
</dbReference>
<feature type="domain" description="GST C-terminal" evidence="2">
    <location>
        <begin position="1"/>
        <end position="177"/>
    </location>
</feature>
<dbReference type="InterPro" id="IPR045074">
    <property type="entry name" value="GST_C_Tau"/>
</dbReference>
<evidence type="ECO:0000313" key="4">
    <source>
        <dbReference type="Proteomes" id="UP001454036"/>
    </source>
</evidence>
<reference evidence="3 4" key="1">
    <citation type="submission" date="2024-01" db="EMBL/GenBank/DDBJ databases">
        <title>The complete chloroplast genome sequence of Lithospermum erythrorhizon: insights into the phylogenetic relationship among Boraginaceae species and the maternal lineages of purple gromwells.</title>
        <authorList>
            <person name="Okada T."/>
            <person name="Watanabe K."/>
        </authorList>
    </citation>
    <scope>NUCLEOTIDE SEQUENCE [LARGE SCALE GENOMIC DNA]</scope>
</reference>